<reference evidence="3" key="1">
    <citation type="journal article" date="2019" name="Int. J. Syst. Evol. Microbiol.">
        <title>The Global Catalogue of Microorganisms (GCM) 10K type strain sequencing project: providing services to taxonomists for standard genome sequencing and annotation.</title>
        <authorList>
            <consortium name="The Broad Institute Genomics Platform"/>
            <consortium name="The Broad Institute Genome Sequencing Center for Infectious Disease"/>
            <person name="Wu L."/>
            <person name="Ma J."/>
        </authorList>
    </citation>
    <scope>NUCLEOTIDE SEQUENCE [LARGE SCALE GENOMIC DNA]</scope>
    <source>
        <strain evidence="3">CCUG 60023</strain>
    </source>
</reference>
<keyword evidence="3" id="KW-1185">Reference proteome</keyword>
<sequence length="203" mass="22889">MFKPSVRPRGLNAVNAKVVKEPKQRAERREVIRSAKISVDGDNDIMDCTIRDISTGGARISVARPADLPNSFMLICRADDMVARCQVAWRRGHEMGLRFVRKGMLYQEADFRRDQAHTNRMEAANRERASQTQNAFVASAEAEAMAANYRIMQLDPTLSYNAEQLKHRFRTLAMRAHPDQGGSVADFQRLTKAYNAIVAGIIH</sequence>
<dbReference type="SUPFAM" id="SSF141371">
    <property type="entry name" value="PilZ domain-like"/>
    <property type="match status" value="1"/>
</dbReference>
<dbReference type="Gene3D" id="2.40.10.220">
    <property type="entry name" value="predicted glycosyltransferase like domains"/>
    <property type="match status" value="1"/>
</dbReference>
<comment type="caution">
    <text evidence="2">The sequence shown here is derived from an EMBL/GenBank/DDBJ whole genome shotgun (WGS) entry which is preliminary data.</text>
</comment>
<proteinExistence type="predicted"/>
<protein>
    <submittedName>
        <fullName evidence="2">PilZ domain-containing protein</fullName>
    </submittedName>
</protein>
<accession>A0ABW3FGR1</accession>
<feature type="domain" description="J" evidence="1">
    <location>
        <begin position="147"/>
        <end position="202"/>
    </location>
</feature>
<gene>
    <name evidence="2" type="ORF">ACFQ14_13125</name>
</gene>
<dbReference type="EMBL" id="JBHTJV010000012">
    <property type="protein sequence ID" value="MFD0917350.1"/>
    <property type="molecule type" value="Genomic_DNA"/>
</dbReference>
<dbReference type="PROSITE" id="PS50076">
    <property type="entry name" value="DNAJ_2"/>
    <property type="match status" value="1"/>
</dbReference>
<organism evidence="2 3">
    <name type="scientific">Pseudahrensia aquimaris</name>
    <dbReference type="NCBI Taxonomy" id="744461"/>
    <lineage>
        <taxon>Bacteria</taxon>
        <taxon>Pseudomonadati</taxon>
        <taxon>Pseudomonadota</taxon>
        <taxon>Alphaproteobacteria</taxon>
        <taxon>Hyphomicrobiales</taxon>
        <taxon>Ahrensiaceae</taxon>
        <taxon>Pseudahrensia</taxon>
    </lineage>
</organism>
<dbReference type="InterPro" id="IPR009875">
    <property type="entry name" value="PilZ_domain"/>
</dbReference>
<name>A0ABW3FGR1_9HYPH</name>
<dbReference type="Proteomes" id="UP001597101">
    <property type="component" value="Unassembled WGS sequence"/>
</dbReference>
<dbReference type="Pfam" id="PF07238">
    <property type="entry name" value="PilZ"/>
    <property type="match status" value="1"/>
</dbReference>
<dbReference type="InterPro" id="IPR001623">
    <property type="entry name" value="DnaJ_domain"/>
</dbReference>
<dbReference type="InterPro" id="IPR036869">
    <property type="entry name" value="J_dom_sf"/>
</dbReference>
<evidence type="ECO:0000259" key="1">
    <source>
        <dbReference type="PROSITE" id="PS50076"/>
    </source>
</evidence>
<dbReference type="SUPFAM" id="SSF46565">
    <property type="entry name" value="Chaperone J-domain"/>
    <property type="match status" value="1"/>
</dbReference>
<evidence type="ECO:0000313" key="2">
    <source>
        <dbReference type="EMBL" id="MFD0917350.1"/>
    </source>
</evidence>
<evidence type="ECO:0000313" key="3">
    <source>
        <dbReference type="Proteomes" id="UP001597101"/>
    </source>
</evidence>
<dbReference type="RefSeq" id="WP_377213211.1">
    <property type="nucleotide sequence ID" value="NZ_JBHTJV010000012.1"/>
</dbReference>
<dbReference type="Gene3D" id="1.10.287.110">
    <property type="entry name" value="DnaJ domain"/>
    <property type="match status" value="1"/>
</dbReference>